<dbReference type="RefSeq" id="WP_345531114.1">
    <property type="nucleotide sequence ID" value="NZ_BAABLD010000002.1"/>
</dbReference>
<dbReference type="CDD" id="cd01392">
    <property type="entry name" value="HTH_LacI"/>
    <property type="match status" value="1"/>
</dbReference>
<feature type="domain" description="HTH lacI-type" evidence="4">
    <location>
        <begin position="11"/>
        <end position="65"/>
    </location>
</feature>
<keyword evidence="2 5" id="KW-0238">DNA-binding</keyword>
<dbReference type="PROSITE" id="PS00356">
    <property type="entry name" value="HTH_LACI_1"/>
    <property type="match status" value="1"/>
</dbReference>
<dbReference type="CDD" id="cd06267">
    <property type="entry name" value="PBP1_LacI_sugar_binding-like"/>
    <property type="match status" value="1"/>
</dbReference>
<keyword evidence="1" id="KW-0805">Transcription regulation</keyword>
<dbReference type="InterPro" id="IPR000843">
    <property type="entry name" value="HTH_LacI"/>
</dbReference>
<organism evidence="5 6">
    <name type="scientific">Viridibacterium curvum</name>
    <dbReference type="NCBI Taxonomy" id="1101404"/>
    <lineage>
        <taxon>Bacteria</taxon>
        <taxon>Pseudomonadati</taxon>
        <taxon>Pseudomonadota</taxon>
        <taxon>Betaproteobacteria</taxon>
        <taxon>Rhodocyclales</taxon>
        <taxon>Rhodocyclaceae</taxon>
        <taxon>Viridibacterium</taxon>
    </lineage>
</organism>
<protein>
    <submittedName>
        <fullName evidence="5">LacI family DNA-binding transcriptional regulator</fullName>
    </submittedName>
</protein>
<dbReference type="PROSITE" id="PS50932">
    <property type="entry name" value="HTH_LACI_2"/>
    <property type="match status" value="1"/>
</dbReference>
<dbReference type="InterPro" id="IPR046335">
    <property type="entry name" value="LacI/GalR-like_sensor"/>
</dbReference>
<dbReference type="SMART" id="SM00354">
    <property type="entry name" value="HTH_LACI"/>
    <property type="match status" value="1"/>
</dbReference>
<evidence type="ECO:0000256" key="3">
    <source>
        <dbReference type="ARBA" id="ARBA00023163"/>
    </source>
</evidence>
<evidence type="ECO:0000256" key="2">
    <source>
        <dbReference type="ARBA" id="ARBA00023125"/>
    </source>
</evidence>
<dbReference type="InterPro" id="IPR028082">
    <property type="entry name" value="Peripla_BP_I"/>
</dbReference>
<dbReference type="Pfam" id="PF00356">
    <property type="entry name" value="LacI"/>
    <property type="match status" value="1"/>
</dbReference>
<dbReference type="PANTHER" id="PTHR30146:SF109">
    <property type="entry name" value="HTH-TYPE TRANSCRIPTIONAL REGULATOR GALS"/>
    <property type="match status" value="1"/>
</dbReference>
<dbReference type="Gene3D" id="3.40.50.2300">
    <property type="match status" value="2"/>
</dbReference>
<keyword evidence="6" id="KW-1185">Reference proteome</keyword>
<dbReference type="PRINTS" id="PR00036">
    <property type="entry name" value="HTHLACI"/>
</dbReference>
<evidence type="ECO:0000313" key="5">
    <source>
        <dbReference type="EMBL" id="GAA5158686.1"/>
    </source>
</evidence>
<evidence type="ECO:0000313" key="6">
    <source>
        <dbReference type="Proteomes" id="UP001500547"/>
    </source>
</evidence>
<dbReference type="Gene3D" id="1.10.260.40">
    <property type="entry name" value="lambda repressor-like DNA-binding domains"/>
    <property type="match status" value="1"/>
</dbReference>
<comment type="caution">
    <text evidence="5">The sequence shown here is derived from an EMBL/GenBank/DDBJ whole genome shotgun (WGS) entry which is preliminary data.</text>
</comment>
<evidence type="ECO:0000256" key="1">
    <source>
        <dbReference type="ARBA" id="ARBA00023015"/>
    </source>
</evidence>
<dbReference type="Pfam" id="PF13377">
    <property type="entry name" value="Peripla_BP_3"/>
    <property type="match status" value="1"/>
</dbReference>
<dbReference type="InterPro" id="IPR010982">
    <property type="entry name" value="Lambda_DNA-bd_dom_sf"/>
</dbReference>
<gene>
    <name evidence="5" type="ORF">GCM10025770_03570</name>
</gene>
<dbReference type="PANTHER" id="PTHR30146">
    <property type="entry name" value="LACI-RELATED TRANSCRIPTIONAL REPRESSOR"/>
    <property type="match status" value="1"/>
</dbReference>
<dbReference type="EMBL" id="BAABLD010000002">
    <property type="protein sequence ID" value="GAA5158686.1"/>
    <property type="molecule type" value="Genomic_DNA"/>
</dbReference>
<reference evidence="6" key="1">
    <citation type="journal article" date="2019" name="Int. J. Syst. Evol. Microbiol.">
        <title>The Global Catalogue of Microorganisms (GCM) 10K type strain sequencing project: providing services to taxonomists for standard genome sequencing and annotation.</title>
        <authorList>
            <consortium name="The Broad Institute Genomics Platform"/>
            <consortium name="The Broad Institute Genome Sequencing Center for Infectious Disease"/>
            <person name="Wu L."/>
            <person name="Ma J."/>
        </authorList>
    </citation>
    <scope>NUCLEOTIDE SEQUENCE [LARGE SCALE GENOMIC DNA]</scope>
    <source>
        <strain evidence="6">JCM 18715</strain>
    </source>
</reference>
<name>A0ABP9QAY2_9RHOO</name>
<dbReference type="GO" id="GO:0003677">
    <property type="term" value="F:DNA binding"/>
    <property type="evidence" value="ECO:0007669"/>
    <property type="project" value="UniProtKB-KW"/>
</dbReference>
<accession>A0ABP9QAY2</accession>
<proteinExistence type="predicted"/>
<dbReference type="SUPFAM" id="SSF47413">
    <property type="entry name" value="lambda repressor-like DNA-binding domains"/>
    <property type="match status" value="1"/>
</dbReference>
<keyword evidence="3" id="KW-0804">Transcription</keyword>
<dbReference type="SUPFAM" id="SSF53822">
    <property type="entry name" value="Periplasmic binding protein-like I"/>
    <property type="match status" value="1"/>
</dbReference>
<sequence length="354" mass="38613">MDSSAKLTRRVTLADVAKMAGVSKQTASRVVNDSPNVTDETRARVKQCIEALGFRPSALARQLNTGRSHTLGIVSNASVGYLVCGEAYVGMLQQTDKMGYALLNKLVTDFAPDNVTSLMDGLIERQVDGVIWAGPDIGDSHTWMDSYPMERLPMPMVAINTRPRPGIDVVGFNNFLGGQNATRHLIGLGRKRVAHLSGPLDRWVASERVLGWRKALEEAGLGDCQRLFVEGNWETSGGGEGLRRLLEIDPKIDAIFVSSDRMALGVLLEAQRMGIRVPEDIAVVSIDNDPQSAFFNPPLTTMTQDTPAMAEAALCLLVRRICERHGEPYPALCAEMPNTSFEHQLIVRGSTVAN</sequence>
<evidence type="ECO:0000259" key="4">
    <source>
        <dbReference type="PROSITE" id="PS50932"/>
    </source>
</evidence>
<dbReference type="Proteomes" id="UP001500547">
    <property type="component" value="Unassembled WGS sequence"/>
</dbReference>